<reference evidence="1" key="2">
    <citation type="submission" date="2021-02" db="EMBL/GenBank/DDBJ databases">
        <authorList>
            <person name="Kimball J.A."/>
            <person name="Haas M.W."/>
            <person name="Macchietto M."/>
            <person name="Kono T."/>
            <person name="Duquette J."/>
            <person name="Shao M."/>
        </authorList>
    </citation>
    <scope>NUCLEOTIDE SEQUENCE</scope>
    <source>
        <tissue evidence="1">Fresh leaf tissue</tissue>
    </source>
</reference>
<accession>A0A8J5RNX9</accession>
<dbReference type="Proteomes" id="UP000729402">
    <property type="component" value="Unassembled WGS sequence"/>
</dbReference>
<organism evidence="1 2">
    <name type="scientific">Zizania palustris</name>
    <name type="common">Northern wild rice</name>
    <dbReference type="NCBI Taxonomy" id="103762"/>
    <lineage>
        <taxon>Eukaryota</taxon>
        <taxon>Viridiplantae</taxon>
        <taxon>Streptophyta</taxon>
        <taxon>Embryophyta</taxon>
        <taxon>Tracheophyta</taxon>
        <taxon>Spermatophyta</taxon>
        <taxon>Magnoliopsida</taxon>
        <taxon>Liliopsida</taxon>
        <taxon>Poales</taxon>
        <taxon>Poaceae</taxon>
        <taxon>BOP clade</taxon>
        <taxon>Oryzoideae</taxon>
        <taxon>Oryzeae</taxon>
        <taxon>Zizaniinae</taxon>
        <taxon>Zizania</taxon>
    </lineage>
</organism>
<keyword evidence="2" id="KW-1185">Reference proteome</keyword>
<comment type="caution">
    <text evidence="1">The sequence shown here is derived from an EMBL/GenBank/DDBJ whole genome shotgun (WGS) entry which is preliminary data.</text>
</comment>
<protein>
    <submittedName>
        <fullName evidence="1">Uncharacterized protein</fullName>
    </submittedName>
</protein>
<reference evidence="1" key="1">
    <citation type="journal article" date="2021" name="bioRxiv">
        <title>Whole Genome Assembly and Annotation of Northern Wild Rice, Zizania palustris L., Supports a Whole Genome Duplication in the Zizania Genus.</title>
        <authorList>
            <person name="Haas M."/>
            <person name="Kono T."/>
            <person name="Macchietto M."/>
            <person name="Millas R."/>
            <person name="McGilp L."/>
            <person name="Shao M."/>
            <person name="Duquette J."/>
            <person name="Hirsch C.N."/>
            <person name="Kimball J."/>
        </authorList>
    </citation>
    <scope>NUCLEOTIDE SEQUENCE</scope>
    <source>
        <tissue evidence="1">Fresh leaf tissue</tissue>
    </source>
</reference>
<proteinExistence type="predicted"/>
<sequence length="124" mass="13156">MGVTVAKYGDVSKRVAALGILHHLEAIECVIPAEVGTVLVVFRGSRLLAQTLPMAKAKTDQGPIIYRVFCLAKQRNFSDRSVLAFACRGTTKAHGRLASAIGSGSRRVTHESSIAQGSLGCSFV</sequence>
<evidence type="ECO:0000313" key="2">
    <source>
        <dbReference type="Proteomes" id="UP000729402"/>
    </source>
</evidence>
<evidence type="ECO:0000313" key="1">
    <source>
        <dbReference type="EMBL" id="KAG8052707.1"/>
    </source>
</evidence>
<dbReference type="EMBL" id="JAAALK010000288">
    <property type="protein sequence ID" value="KAG8052707.1"/>
    <property type="molecule type" value="Genomic_DNA"/>
</dbReference>
<gene>
    <name evidence="1" type="ORF">GUJ93_ZPchr0001g32960</name>
</gene>
<dbReference type="AlphaFoldDB" id="A0A8J5RNX9"/>
<name>A0A8J5RNX9_ZIZPA</name>